<accession>A0ACB6ZUX2</accession>
<gene>
    <name evidence="1" type="ORF">BDM02DRAFT_3108025</name>
</gene>
<keyword evidence="2" id="KW-1185">Reference proteome</keyword>
<organism evidence="1 2">
    <name type="scientific">Thelephora ganbajun</name>
    <name type="common">Ganba fungus</name>
    <dbReference type="NCBI Taxonomy" id="370292"/>
    <lineage>
        <taxon>Eukaryota</taxon>
        <taxon>Fungi</taxon>
        <taxon>Dikarya</taxon>
        <taxon>Basidiomycota</taxon>
        <taxon>Agaricomycotina</taxon>
        <taxon>Agaricomycetes</taxon>
        <taxon>Thelephorales</taxon>
        <taxon>Thelephoraceae</taxon>
        <taxon>Thelephora</taxon>
    </lineage>
</organism>
<proteinExistence type="predicted"/>
<comment type="caution">
    <text evidence="1">The sequence shown here is derived from an EMBL/GenBank/DDBJ whole genome shotgun (WGS) entry which is preliminary data.</text>
</comment>
<evidence type="ECO:0000313" key="1">
    <source>
        <dbReference type="EMBL" id="KAF9653397.1"/>
    </source>
</evidence>
<reference evidence="1" key="1">
    <citation type="submission" date="2019-10" db="EMBL/GenBank/DDBJ databases">
        <authorList>
            <consortium name="DOE Joint Genome Institute"/>
            <person name="Kuo A."/>
            <person name="Miyauchi S."/>
            <person name="Kiss E."/>
            <person name="Drula E."/>
            <person name="Kohler A."/>
            <person name="Sanchez-Garcia M."/>
            <person name="Andreopoulos B."/>
            <person name="Barry K.W."/>
            <person name="Bonito G."/>
            <person name="Buee M."/>
            <person name="Carver A."/>
            <person name="Chen C."/>
            <person name="Cichocki N."/>
            <person name="Clum A."/>
            <person name="Culley D."/>
            <person name="Crous P.W."/>
            <person name="Fauchery L."/>
            <person name="Girlanda M."/>
            <person name="Hayes R."/>
            <person name="Keri Z."/>
            <person name="Labutti K."/>
            <person name="Lipzen A."/>
            <person name="Lombard V."/>
            <person name="Magnuson J."/>
            <person name="Maillard F."/>
            <person name="Morin E."/>
            <person name="Murat C."/>
            <person name="Nolan M."/>
            <person name="Ohm R."/>
            <person name="Pangilinan J."/>
            <person name="Pereira M."/>
            <person name="Perotto S."/>
            <person name="Peter M."/>
            <person name="Riley R."/>
            <person name="Sitrit Y."/>
            <person name="Stielow B."/>
            <person name="Szollosi G."/>
            <person name="Zifcakova L."/>
            <person name="Stursova M."/>
            <person name="Spatafora J.W."/>
            <person name="Tedersoo L."/>
            <person name="Vaario L.-M."/>
            <person name="Yamada A."/>
            <person name="Yan M."/>
            <person name="Wang P."/>
            <person name="Xu J."/>
            <person name="Bruns T."/>
            <person name="Baldrian P."/>
            <person name="Vilgalys R."/>
            <person name="Henrissat B."/>
            <person name="Grigoriev I.V."/>
            <person name="Hibbett D."/>
            <person name="Nagy L.G."/>
            <person name="Martin F.M."/>
        </authorList>
    </citation>
    <scope>NUCLEOTIDE SEQUENCE</scope>
    <source>
        <strain evidence="1">P2</strain>
    </source>
</reference>
<evidence type="ECO:0000313" key="2">
    <source>
        <dbReference type="Proteomes" id="UP000886501"/>
    </source>
</evidence>
<reference evidence="1" key="2">
    <citation type="journal article" date="2020" name="Nat. Commun.">
        <title>Large-scale genome sequencing of mycorrhizal fungi provides insights into the early evolution of symbiotic traits.</title>
        <authorList>
            <person name="Miyauchi S."/>
            <person name="Kiss E."/>
            <person name="Kuo A."/>
            <person name="Drula E."/>
            <person name="Kohler A."/>
            <person name="Sanchez-Garcia M."/>
            <person name="Morin E."/>
            <person name="Andreopoulos B."/>
            <person name="Barry K.W."/>
            <person name="Bonito G."/>
            <person name="Buee M."/>
            <person name="Carver A."/>
            <person name="Chen C."/>
            <person name="Cichocki N."/>
            <person name="Clum A."/>
            <person name="Culley D."/>
            <person name="Crous P.W."/>
            <person name="Fauchery L."/>
            <person name="Girlanda M."/>
            <person name="Hayes R.D."/>
            <person name="Keri Z."/>
            <person name="LaButti K."/>
            <person name="Lipzen A."/>
            <person name="Lombard V."/>
            <person name="Magnuson J."/>
            <person name="Maillard F."/>
            <person name="Murat C."/>
            <person name="Nolan M."/>
            <person name="Ohm R.A."/>
            <person name="Pangilinan J."/>
            <person name="Pereira M.F."/>
            <person name="Perotto S."/>
            <person name="Peter M."/>
            <person name="Pfister S."/>
            <person name="Riley R."/>
            <person name="Sitrit Y."/>
            <person name="Stielow J.B."/>
            <person name="Szollosi G."/>
            <person name="Zifcakova L."/>
            <person name="Stursova M."/>
            <person name="Spatafora J.W."/>
            <person name="Tedersoo L."/>
            <person name="Vaario L.M."/>
            <person name="Yamada A."/>
            <person name="Yan M."/>
            <person name="Wang P."/>
            <person name="Xu J."/>
            <person name="Bruns T."/>
            <person name="Baldrian P."/>
            <person name="Vilgalys R."/>
            <person name="Dunand C."/>
            <person name="Henrissat B."/>
            <person name="Grigoriev I.V."/>
            <person name="Hibbett D."/>
            <person name="Nagy L.G."/>
            <person name="Martin F.M."/>
        </authorList>
    </citation>
    <scope>NUCLEOTIDE SEQUENCE</scope>
    <source>
        <strain evidence="1">P2</strain>
    </source>
</reference>
<sequence length="73" mass="7744">MSLGSLLWASAVRRTLTLTSIPSPTGPYSAPRSILKNPQSSVCFNLAQNHSNSQKGICPSALTQETIYLPPGS</sequence>
<protein>
    <submittedName>
        <fullName evidence="1">Uncharacterized protein</fullName>
    </submittedName>
</protein>
<dbReference type="Proteomes" id="UP000886501">
    <property type="component" value="Unassembled WGS sequence"/>
</dbReference>
<name>A0ACB6ZUX2_THEGA</name>
<dbReference type="EMBL" id="MU117964">
    <property type="protein sequence ID" value="KAF9653397.1"/>
    <property type="molecule type" value="Genomic_DNA"/>
</dbReference>